<dbReference type="Proteomes" id="UP000542342">
    <property type="component" value="Unassembled WGS sequence"/>
</dbReference>
<organism evidence="1 2">
    <name type="scientific">Thermogemmata fonticola</name>
    <dbReference type="NCBI Taxonomy" id="2755323"/>
    <lineage>
        <taxon>Bacteria</taxon>
        <taxon>Pseudomonadati</taxon>
        <taxon>Planctomycetota</taxon>
        <taxon>Planctomycetia</taxon>
        <taxon>Gemmatales</taxon>
        <taxon>Gemmataceae</taxon>
        <taxon>Thermogemmata</taxon>
    </lineage>
</organism>
<dbReference type="AlphaFoldDB" id="A0A7V8VGU6"/>
<protein>
    <submittedName>
        <fullName evidence="1">Uncharacterized protein</fullName>
    </submittedName>
</protein>
<reference evidence="1 2" key="1">
    <citation type="submission" date="2020-07" db="EMBL/GenBank/DDBJ databases">
        <title>Thermogemmata thermophila gen. nov., sp. nov., a novel moderate thermophilic planctomycete from a Kamchatka hot spring.</title>
        <authorList>
            <person name="Elcheninov A.G."/>
            <person name="Podosokorskaya O.A."/>
            <person name="Kovaleva O.L."/>
            <person name="Novikov A."/>
            <person name="Bonch-Osmolovskaya E.A."/>
            <person name="Toshchakov S.V."/>
            <person name="Kublanov I.V."/>
        </authorList>
    </citation>
    <scope>NUCLEOTIDE SEQUENCE [LARGE SCALE GENOMIC DNA]</scope>
    <source>
        <strain evidence="1 2">2918</strain>
    </source>
</reference>
<dbReference type="EMBL" id="JACEFB010000017">
    <property type="protein sequence ID" value="MBA2227701.1"/>
    <property type="molecule type" value="Genomic_DNA"/>
</dbReference>
<comment type="caution">
    <text evidence="1">The sequence shown here is derived from an EMBL/GenBank/DDBJ whole genome shotgun (WGS) entry which is preliminary data.</text>
</comment>
<accession>A0A7V8VGU6</accession>
<gene>
    <name evidence="1" type="ORF">H0921_16200</name>
</gene>
<dbReference type="RefSeq" id="WP_194539564.1">
    <property type="nucleotide sequence ID" value="NZ_JACEFB010000017.1"/>
</dbReference>
<evidence type="ECO:0000313" key="2">
    <source>
        <dbReference type="Proteomes" id="UP000542342"/>
    </source>
</evidence>
<evidence type="ECO:0000313" key="1">
    <source>
        <dbReference type="EMBL" id="MBA2227701.1"/>
    </source>
</evidence>
<name>A0A7V8VGU6_9BACT</name>
<keyword evidence="2" id="KW-1185">Reference proteome</keyword>
<sequence length="147" mass="16579">MNLYRYVGNTPTLFTDPHGLDKFWLTDGKLGGLLYLLPGGENIWSDTWSLIFPPRSRDYLASPVHQNFNPNQTNRLSLKAGDIIDRETRDWYNQATQGLKKTVVETGLMAGMIATGWGAGSFRTPEESLHWHFQKHGAEVGAKTIEE</sequence>
<proteinExistence type="predicted"/>